<evidence type="ECO:0000313" key="3">
    <source>
        <dbReference type="Proteomes" id="UP001054837"/>
    </source>
</evidence>
<protein>
    <submittedName>
        <fullName evidence="2">Uncharacterized protein</fullName>
    </submittedName>
</protein>
<dbReference type="Proteomes" id="UP001054837">
    <property type="component" value="Unassembled WGS sequence"/>
</dbReference>
<dbReference type="EMBL" id="BPLQ01004264">
    <property type="protein sequence ID" value="GIY06843.1"/>
    <property type="molecule type" value="Genomic_DNA"/>
</dbReference>
<name>A0AAV4QHM1_9ARAC</name>
<feature type="compositionally biased region" description="Basic residues" evidence="1">
    <location>
        <begin position="60"/>
        <end position="72"/>
    </location>
</feature>
<evidence type="ECO:0000256" key="1">
    <source>
        <dbReference type="SAM" id="MobiDB-lite"/>
    </source>
</evidence>
<organism evidence="2 3">
    <name type="scientific">Caerostris darwini</name>
    <dbReference type="NCBI Taxonomy" id="1538125"/>
    <lineage>
        <taxon>Eukaryota</taxon>
        <taxon>Metazoa</taxon>
        <taxon>Ecdysozoa</taxon>
        <taxon>Arthropoda</taxon>
        <taxon>Chelicerata</taxon>
        <taxon>Arachnida</taxon>
        <taxon>Araneae</taxon>
        <taxon>Araneomorphae</taxon>
        <taxon>Entelegynae</taxon>
        <taxon>Araneoidea</taxon>
        <taxon>Araneidae</taxon>
        <taxon>Caerostris</taxon>
    </lineage>
</organism>
<evidence type="ECO:0000313" key="2">
    <source>
        <dbReference type="EMBL" id="GIY06843.1"/>
    </source>
</evidence>
<sequence>MTNTPPLEPRPQPHTTTATMVLFWSRFDTKILSTRKAIQPSRRRTPNSLLPRGWGGERHERKKKRDSPSKPLRKRMLLALIGQGLHVGLVIQLVINGTGGKQEDGTGEKEQKKKKKNEPNESPLEKCGNL</sequence>
<gene>
    <name evidence="2" type="ORF">CDAR_76751</name>
</gene>
<comment type="caution">
    <text evidence="2">The sequence shown here is derived from an EMBL/GenBank/DDBJ whole genome shotgun (WGS) entry which is preliminary data.</text>
</comment>
<proteinExistence type="predicted"/>
<keyword evidence="3" id="KW-1185">Reference proteome</keyword>
<feature type="region of interest" description="Disordered" evidence="1">
    <location>
        <begin position="35"/>
        <end position="72"/>
    </location>
</feature>
<accession>A0AAV4QHM1</accession>
<dbReference type="AlphaFoldDB" id="A0AAV4QHM1"/>
<feature type="region of interest" description="Disordered" evidence="1">
    <location>
        <begin position="98"/>
        <end position="130"/>
    </location>
</feature>
<reference evidence="2 3" key="1">
    <citation type="submission" date="2021-06" db="EMBL/GenBank/DDBJ databases">
        <title>Caerostris darwini draft genome.</title>
        <authorList>
            <person name="Kono N."/>
            <person name="Arakawa K."/>
        </authorList>
    </citation>
    <scope>NUCLEOTIDE SEQUENCE [LARGE SCALE GENOMIC DNA]</scope>
</reference>
<feature type="compositionally biased region" description="Basic and acidic residues" evidence="1">
    <location>
        <begin position="101"/>
        <end position="111"/>
    </location>
</feature>